<evidence type="ECO:0000259" key="2">
    <source>
        <dbReference type="Pfam" id="PF00561"/>
    </source>
</evidence>
<dbReference type="SUPFAM" id="SSF53474">
    <property type="entry name" value="alpha/beta-Hydrolases"/>
    <property type="match status" value="1"/>
</dbReference>
<dbReference type="PANTHER" id="PTHR43433">
    <property type="entry name" value="HYDROLASE, ALPHA/BETA FOLD FAMILY PROTEIN"/>
    <property type="match status" value="1"/>
</dbReference>
<dbReference type="InterPro" id="IPR000073">
    <property type="entry name" value="AB_hydrolase_1"/>
</dbReference>
<dbReference type="EMBL" id="VIBQ01000010">
    <property type="protein sequence ID" value="KAB8339335.1"/>
    <property type="molecule type" value="Genomic_DNA"/>
</dbReference>
<organism evidence="3 4">
    <name type="scientific">Carpinus fangiana</name>
    <dbReference type="NCBI Taxonomy" id="176857"/>
    <lineage>
        <taxon>Eukaryota</taxon>
        <taxon>Viridiplantae</taxon>
        <taxon>Streptophyta</taxon>
        <taxon>Embryophyta</taxon>
        <taxon>Tracheophyta</taxon>
        <taxon>Spermatophyta</taxon>
        <taxon>Magnoliopsida</taxon>
        <taxon>eudicotyledons</taxon>
        <taxon>Gunneridae</taxon>
        <taxon>Pentapetalae</taxon>
        <taxon>rosids</taxon>
        <taxon>fabids</taxon>
        <taxon>Fagales</taxon>
        <taxon>Betulaceae</taxon>
        <taxon>Carpinus</taxon>
    </lineage>
</organism>
<feature type="region of interest" description="Disordered" evidence="1">
    <location>
        <begin position="187"/>
        <end position="210"/>
    </location>
</feature>
<reference evidence="3 4" key="1">
    <citation type="submission" date="2019-06" db="EMBL/GenBank/DDBJ databases">
        <title>A chromosomal-level reference genome of Carpinus fangiana (Coryloideae, Betulaceae).</title>
        <authorList>
            <person name="Yang X."/>
            <person name="Wang Z."/>
            <person name="Zhang L."/>
            <person name="Hao G."/>
            <person name="Liu J."/>
            <person name="Yang Y."/>
        </authorList>
    </citation>
    <scope>NUCLEOTIDE SEQUENCE [LARGE SCALE GENOMIC DNA]</scope>
    <source>
        <strain evidence="3">Cfa_2016G</strain>
        <tissue evidence="3">Leaf</tissue>
    </source>
</reference>
<dbReference type="OrthoDB" id="435520at2759"/>
<feature type="compositionally biased region" description="Low complexity" evidence="1">
    <location>
        <begin position="239"/>
        <end position="252"/>
    </location>
</feature>
<gene>
    <name evidence="3" type="ORF">FH972_022268</name>
</gene>
<sequence>MALQFARGYCWPRATVDRAAATLCTFASPLPSPAPGQNPPSCPAPAPLRPLAVVHHPKSPSAPSTACCKASSSLLPAPPHLSPCRRSSVGRPLRKGPPPCKRSSRQPESRVIRRSSRMHSPDARTAVALLLCPGLGAAHPASRRLFHTSRRGLVITTAPHARHEPQWRPWFRPLPPAVMSTHTALRSAHAAPAIPKRRKKKRSPNEIAVKPASPEVISNLLASFSAISLPPDEPEHVYPNLTPRTPPRALRPQDSYTNQRIAHLHPNPRRDPSLDIPELRNPYESQVDFSLPEEDEEDGDVAEPPVVRTSRPPTARRKASWMSRTSFSSQRAERPGSSLSQRSPQEDDTLMTRLASLTSLTRERTSGLSSPVVMSGRPSFDNRRNESSRTGSMTAMTLSSGKSGSDVRSEFSRPPGTSDSRQSDTKGKARARAISPVPELSNNSSRPPSSVHRLPSALVSQSRANVERPPAEAIGDDTGFVIFHPPKASPTSPIFTQHSRVSQDGPPSIPSRTASLPRVKSRKSSRSPKKSRSKEQSDHSPAQKTSPFNTEVKTETRSRSRPSTAETVFLDPGLDEDAQKAKRESQKVIVDLDEDNEVTRRIKELRAANEKRRQDYVERTPAGSPTANSPSLTTPQHSKARQNALKINFSTLGDDNEDLPPSTIGRNGAMLGLPAPESLALPETDLQQSLLNRPRQSHDSPEGSPALSRSNSQSKRWNVSDFVKGSPSPEKSHRRVNSKEGPSPSQYTPVINERRDSEELIREQVDMFLASPKLSRKIPALEDFERQIAFSDVGDPQGHVVFCCLGMGLTRYVTAYYEELAHSLGLRLITPDRPGVGDSTAYKDNLKTPLNWPDDIRAICRYLGIEEFSILAHSAGAIYALATALRMPQRICGNIHLLAPWIPPSQMTRIGIASATNSPTALPRSQRFLRLLPTSFLKLSNSSLLSSRNAVGAKSPNAKSRKSNDTRGDSSFTSPRPSMGGSGSGRHNSEHTTSFSLFSSARASGRTSFERQQHLSPLDDIVEVPHDHNMTSAVMDASILSPPLKFSSAQDRATHQQLYDQALTPAVWDLATRKANPAVDLLVCLERHHKIGFRYADIKQPVVIHHGSKDNRVPLENIKWLAKTMQHAEVRVLDGEGHGLMASAGVIAAVLIEMGKDLENRNAETAREPLMED</sequence>
<feature type="region of interest" description="Disordered" evidence="1">
    <location>
        <begin position="229"/>
        <end position="587"/>
    </location>
</feature>
<name>A0A5N6KRS1_9ROSI</name>
<dbReference type="InterPro" id="IPR029058">
    <property type="entry name" value="AB_hydrolase_fold"/>
</dbReference>
<dbReference type="Proteomes" id="UP000327013">
    <property type="component" value="Unassembled WGS sequence"/>
</dbReference>
<dbReference type="AlphaFoldDB" id="A0A5N6KRS1"/>
<comment type="caution">
    <text evidence="3">The sequence shown here is derived from an EMBL/GenBank/DDBJ whole genome shotgun (WGS) entry which is preliminary data.</text>
</comment>
<dbReference type="Gene3D" id="3.40.50.1820">
    <property type="entry name" value="alpha/beta hydrolase"/>
    <property type="match status" value="1"/>
</dbReference>
<proteinExistence type="predicted"/>
<feature type="compositionally biased region" description="Polar residues" evidence="1">
    <location>
        <begin position="539"/>
        <end position="551"/>
    </location>
</feature>
<feature type="compositionally biased region" description="Basic and acidic residues" evidence="1">
    <location>
        <begin position="577"/>
        <end position="586"/>
    </location>
</feature>
<protein>
    <recommendedName>
        <fullName evidence="2">AB hydrolase-1 domain-containing protein</fullName>
    </recommendedName>
</protein>
<feature type="compositionally biased region" description="Polar residues" evidence="1">
    <location>
        <begin position="388"/>
        <end position="403"/>
    </location>
</feature>
<feature type="region of interest" description="Disordered" evidence="1">
    <location>
        <begin position="79"/>
        <end position="120"/>
    </location>
</feature>
<dbReference type="PANTHER" id="PTHR43433:SF10">
    <property type="entry name" value="AB HYDROLASE-1 DOMAIN-CONTAINING PROTEIN"/>
    <property type="match status" value="1"/>
</dbReference>
<feature type="compositionally biased region" description="Polar residues" evidence="1">
    <location>
        <begin position="489"/>
        <end position="502"/>
    </location>
</feature>
<dbReference type="InterPro" id="IPR050471">
    <property type="entry name" value="AB_hydrolase"/>
</dbReference>
<feature type="compositionally biased region" description="Polar residues" evidence="1">
    <location>
        <begin position="623"/>
        <end position="637"/>
    </location>
</feature>
<feature type="region of interest" description="Disordered" evidence="1">
    <location>
        <begin position="691"/>
        <end position="756"/>
    </location>
</feature>
<feature type="compositionally biased region" description="Basic and acidic residues" evidence="1">
    <location>
        <begin position="604"/>
        <end position="618"/>
    </location>
</feature>
<evidence type="ECO:0000313" key="4">
    <source>
        <dbReference type="Proteomes" id="UP000327013"/>
    </source>
</evidence>
<evidence type="ECO:0000313" key="3">
    <source>
        <dbReference type="EMBL" id="KAB8339335.1"/>
    </source>
</evidence>
<evidence type="ECO:0000256" key="1">
    <source>
        <dbReference type="SAM" id="MobiDB-lite"/>
    </source>
</evidence>
<feature type="compositionally biased region" description="Polar residues" evidence="1">
    <location>
        <begin position="707"/>
        <end position="717"/>
    </location>
</feature>
<feature type="region of interest" description="Disordered" evidence="1">
    <location>
        <begin position="604"/>
        <end position="675"/>
    </location>
</feature>
<accession>A0A5N6KRS1</accession>
<dbReference type="Pfam" id="PF00561">
    <property type="entry name" value="Abhydrolase_1"/>
    <property type="match status" value="1"/>
</dbReference>
<feature type="compositionally biased region" description="Acidic residues" evidence="1">
    <location>
        <begin position="291"/>
        <end position="301"/>
    </location>
</feature>
<feature type="compositionally biased region" description="Basic residues" evidence="1">
    <location>
        <begin position="519"/>
        <end position="532"/>
    </location>
</feature>
<feature type="region of interest" description="Disordered" evidence="1">
    <location>
        <begin position="948"/>
        <end position="992"/>
    </location>
</feature>
<feature type="domain" description="AB hydrolase-1" evidence="2">
    <location>
        <begin position="818"/>
        <end position="905"/>
    </location>
</feature>
<keyword evidence="4" id="KW-1185">Reference proteome</keyword>